<dbReference type="SUPFAM" id="SSF50891">
    <property type="entry name" value="Cyclophilin-like"/>
    <property type="match status" value="1"/>
</dbReference>
<dbReference type="Proteomes" id="UP000238392">
    <property type="component" value="Unassembled WGS sequence"/>
</dbReference>
<protein>
    <submittedName>
        <fullName evidence="5">KipI family sensor histidine kinase inhibitor</fullName>
    </submittedName>
</protein>
<sequence>MQDSSPTLHNLGEDGLLVEFGSSLMMEANAAAIAFRRALEGLRLRGVTEVGSTLKSAFIRFDPVALPHAQIIPKIKELMADRDWLTAPMPEARHWELPSCFDGDFAPQISEFSELSGISESDLIAQLSETPLRVLALGFAPGMPYLGQLPEGWNVPRQTSLTPRVPVGAITAAIRQIVLFAVPSSTGWRQIGQAAWRGWDASGGPDQFLTAGDTLRFAPCGEGAFRAHLAAGGLLIERSSP</sequence>
<dbReference type="EMBL" id="PVTQ01000011">
    <property type="protein sequence ID" value="PRY86831.1"/>
    <property type="molecule type" value="Genomic_DNA"/>
</dbReference>
<feature type="domain" description="Carboxyltransferase" evidence="4">
    <location>
        <begin position="6"/>
        <end position="209"/>
    </location>
</feature>
<dbReference type="Pfam" id="PF02682">
    <property type="entry name" value="CT_C_D"/>
    <property type="match status" value="1"/>
</dbReference>
<dbReference type="InterPro" id="IPR029000">
    <property type="entry name" value="Cyclophilin-like_dom_sf"/>
</dbReference>
<dbReference type="PANTHER" id="PTHR34698:SF2">
    <property type="entry name" value="5-OXOPROLINASE SUBUNIT B"/>
    <property type="match status" value="1"/>
</dbReference>
<dbReference type="SUPFAM" id="SSF160467">
    <property type="entry name" value="PH0987 N-terminal domain-like"/>
    <property type="match status" value="1"/>
</dbReference>
<organism evidence="5 6">
    <name type="scientific">Donghicola tyrosinivorans</name>
    <dbReference type="NCBI Taxonomy" id="1652492"/>
    <lineage>
        <taxon>Bacteria</taxon>
        <taxon>Pseudomonadati</taxon>
        <taxon>Pseudomonadota</taxon>
        <taxon>Alphaproteobacteria</taxon>
        <taxon>Rhodobacterales</taxon>
        <taxon>Roseobacteraceae</taxon>
        <taxon>Donghicola</taxon>
    </lineage>
</organism>
<evidence type="ECO:0000256" key="1">
    <source>
        <dbReference type="ARBA" id="ARBA00022741"/>
    </source>
</evidence>
<evidence type="ECO:0000313" key="6">
    <source>
        <dbReference type="Proteomes" id="UP000238392"/>
    </source>
</evidence>
<dbReference type="GO" id="GO:0005524">
    <property type="term" value="F:ATP binding"/>
    <property type="evidence" value="ECO:0007669"/>
    <property type="project" value="UniProtKB-KW"/>
</dbReference>
<dbReference type="AlphaFoldDB" id="A0A2T0WJF2"/>
<gene>
    <name evidence="5" type="ORF">CLV74_11161</name>
</gene>
<name>A0A2T0WJF2_9RHOB</name>
<dbReference type="Gene3D" id="2.40.100.10">
    <property type="entry name" value="Cyclophilin-like"/>
    <property type="match status" value="1"/>
</dbReference>
<keyword evidence="1" id="KW-0547">Nucleotide-binding</keyword>
<dbReference type="InterPro" id="IPR003833">
    <property type="entry name" value="CT_C_D"/>
</dbReference>
<evidence type="ECO:0000256" key="3">
    <source>
        <dbReference type="ARBA" id="ARBA00022840"/>
    </source>
</evidence>
<accession>A0A2T0WJF2</accession>
<keyword evidence="2" id="KW-0378">Hydrolase</keyword>
<dbReference type="Gene3D" id="3.30.1360.40">
    <property type="match status" value="1"/>
</dbReference>
<proteinExistence type="predicted"/>
<keyword evidence="3" id="KW-0067">ATP-binding</keyword>
<evidence type="ECO:0000256" key="2">
    <source>
        <dbReference type="ARBA" id="ARBA00022801"/>
    </source>
</evidence>
<evidence type="ECO:0000313" key="5">
    <source>
        <dbReference type="EMBL" id="PRY86831.1"/>
    </source>
</evidence>
<reference evidence="5 6" key="1">
    <citation type="submission" date="2018-03" db="EMBL/GenBank/DDBJ databases">
        <title>Genomic Encyclopedia of Archaeal and Bacterial Type Strains, Phase II (KMG-II): from individual species to whole genera.</title>
        <authorList>
            <person name="Goeker M."/>
        </authorList>
    </citation>
    <scope>NUCLEOTIDE SEQUENCE [LARGE SCALE GENOMIC DNA]</scope>
    <source>
        <strain evidence="5 6">DSM 100212</strain>
    </source>
</reference>
<keyword evidence="6" id="KW-1185">Reference proteome</keyword>
<dbReference type="InterPro" id="IPR010016">
    <property type="entry name" value="PxpB"/>
</dbReference>
<comment type="caution">
    <text evidence="5">The sequence shown here is derived from an EMBL/GenBank/DDBJ whole genome shotgun (WGS) entry which is preliminary data.</text>
</comment>
<dbReference type="SMART" id="SM00796">
    <property type="entry name" value="AHS1"/>
    <property type="match status" value="1"/>
</dbReference>
<evidence type="ECO:0000259" key="4">
    <source>
        <dbReference type="SMART" id="SM00796"/>
    </source>
</evidence>
<dbReference type="PANTHER" id="PTHR34698">
    <property type="entry name" value="5-OXOPROLINASE SUBUNIT B"/>
    <property type="match status" value="1"/>
</dbReference>
<dbReference type="GO" id="GO:0016787">
    <property type="term" value="F:hydrolase activity"/>
    <property type="evidence" value="ECO:0007669"/>
    <property type="project" value="UniProtKB-KW"/>
</dbReference>